<name>W1ID57_9HYPO</name>
<dbReference type="AlphaFoldDB" id="W1ID57"/>
<dbReference type="EMBL" id="CBMI010005085">
    <property type="protein sequence ID" value="CDL73418.1"/>
    <property type="molecule type" value="Genomic_DNA"/>
</dbReference>
<dbReference type="EMBL" id="HG321340">
    <property type="protein sequence ID" value="CEF82680.1"/>
    <property type="molecule type" value="Genomic_DNA"/>
</dbReference>
<accession>W1ID57</accession>
<keyword evidence="2" id="KW-0496">Mitochondrion</keyword>
<organism evidence="2">
    <name type="scientific">Fusarium clavum</name>
    <dbReference type="NCBI Taxonomy" id="2594811"/>
    <lineage>
        <taxon>Eukaryota</taxon>
        <taxon>Fungi</taxon>
        <taxon>Dikarya</taxon>
        <taxon>Ascomycota</taxon>
        <taxon>Pezizomycotina</taxon>
        <taxon>Sordariomycetes</taxon>
        <taxon>Hypocreomycetidae</taxon>
        <taxon>Hypocreales</taxon>
        <taxon>Nectriaceae</taxon>
        <taxon>Fusarium</taxon>
        <taxon>Fusarium incarnatum-equiseti species complex</taxon>
    </lineage>
</organism>
<evidence type="ECO:0000256" key="1">
    <source>
        <dbReference type="SAM" id="MobiDB-lite"/>
    </source>
</evidence>
<reference evidence="2" key="1">
    <citation type="submission" date="2013-05" db="EMBL/GenBank/DDBJ databases">
        <title>Draft genome sequences of six wheat associated Fusarium spp. isolates.</title>
        <authorList>
            <person name="Moolhuijzen P.M."/>
            <person name="Manners J.M."/>
            <person name="Wilcox S."/>
            <person name="Bellgard M.I."/>
            <person name="Gardiner D.M."/>
        </authorList>
    </citation>
    <scope>NUCLEOTIDE SEQUENCE</scope>
    <source>
        <strain evidence="2">CS3069</strain>
    </source>
</reference>
<feature type="compositionally biased region" description="Basic residues" evidence="1">
    <location>
        <begin position="28"/>
        <end position="39"/>
    </location>
</feature>
<feature type="region of interest" description="Disordered" evidence="1">
    <location>
        <begin position="1"/>
        <end position="64"/>
    </location>
</feature>
<feature type="compositionally biased region" description="Polar residues" evidence="1">
    <location>
        <begin position="1"/>
        <end position="21"/>
    </location>
</feature>
<sequence>NGSCQRFVSQPQLVIPFNTNNNRDHERHPRRSSSPRHLGHPWNHVPPQRRYRPELRQRPRNPLP</sequence>
<gene>
    <name evidence="2" type="ORF">BN850_0138060</name>
</gene>
<proteinExistence type="predicted"/>
<evidence type="ECO:0000313" key="2">
    <source>
        <dbReference type="EMBL" id="CDL73418.1"/>
    </source>
</evidence>
<feature type="non-terminal residue" evidence="2">
    <location>
        <position position="1"/>
    </location>
</feature>
<protein>
    <submittedName>
        <fullName evidence="2">Plasma membrane H+-ATPase n4 TaxHypocrea RepIDG9NRU1_HYPAI</fullName>
    </submittedName>
</protein>
<geneLocation type="mitochondrion" evidence="2"/>
<feature type="non-terminal residue" evidence="2">
    <location>
        <position position="64"/>
    </location>
</feature>